<evidence type="ECO:0000313" key="9">
    <source>
        <dbReference type="Proteomes" id="UP000653156"/>
    </source>
</evidence>
<evidence type="ECO:0000256" key="3">
    <source>
        <dbReference type="ARBA" id="ARBA00022723"/>
    </source>
</evidence>
<dbReference type="Pfam" id="PF00127">
    <property type="entry name" value="Copper-bind"/>
    <property type="match status" value="1"/>
</dbReference>
<dbReference type="EMBL" id="CP069798">
    <property type="protein sequence ID" value="QRQ81895.1"/>
    <property type="molecule type" value="Genomic_DNA"/>
</dbReference>
<dbReference type="NCBIfam" id="TIGR02695">
    <property type="entry name" value="azurin"/>
    <property type="match status" value="1"/>
</dbReference>
<dbReference type="InterPro" id="IPR000923">
    <property type="entry name" value="BlueCu_1"/>
</dbReference>
<keyword evidence="9" id="KW-1185">Reference proteome</keyword>
<accession>A0A892ZEQ7</accession>
<keyword evidence="5" id="KW-0186">Copper</keyword>
<evidence type="ECO:0000256" key="1">
    <source>
        <dbReference type="ARBA" id="ARBA00004459"/>
    </source>
</evidence>
<dbReference type="PANTHER" id="PTHR38439:SF2">
    <property type="entry name" value="OUTER MEMBRANE PROTEIN H.8"/>
    <property type="match status" value="1"/>
</dbReference>
<dbReference type="GO" id="GO:0009279">
    <property type="term" value="C:cell outer membrane"/>
    <property type="evidence" value="ECO:0007669"/>
    <property type="project" value="UniProtKB-SubCell"/>
</dbReference>
<evidence type="ECO:0000256" key="2">
    <source>
        <dbReference type="ARBA" id="ARBA00022448"/>
    </source>
</evidence>
<keyword evidence="2" id="KW-0813">Transport</keyword>
<dbReference type="InterPro" id="IPR014068">
    <property type="entry name" value="Azurin"/>
</dbReference>
<evidence type="ECO:0000256" key="5">
    <source>
        <dbReference type="ARBA" id="ARBA00023008"/>
    </source>
</evidence>
<evidence type="ECO:0000256" key="4">
    <source>
        <dbReference type="ARBA" id="ARBA00022982"/>
    </source>
</evidence>
<comment type="subcellular location">
    <subcellularLocation>
        <location evidence="1">Cell outer membrane</location>
        <topology evidence="1">Lipid-anchor</topology>
    </subcellularLocation>
</comment>
<keyword evidence="4" id="KW-0249">Electron transport</keyword>
<dbReference type="SUPFAM" id="SSF49503">
    <property type="entry name" value="Cupredoxins"/>
    <property type="match status" value="1"/>
</dbReference>
<feature type="signal peptide" evidence="6">
    <location>
        <begin position="1"/>
        <end position="19"/>
    </location>
</feature>
<dbReference type="PROSITE" id="PS51257">
    <property type="entry name" value="PROKAR_LIPOPROTEIN"/>
    <property type="match status" value="1"/>
</dbReference>
<dbReference type="RefSeq" id="WP_230339194.1">
    <property type="nucleotide sequence ID" value="NZ_CP069798.1"/>
</dbReference>
<dbReference type="GO" id="GO:0009055">
    <property type="term" value="F:electron transfer activity"/>
    <property type="evidence" value="ECO:0007669"/>
    <property type="project" value="InterPro"/>
</dbReference>
<evidence type="ECO:0000256" key="6">
    <source>
        <dbReference type="SAM" id="SignalP"/>
    </source>
</evidence>
<gene>
    <name evidence="8" type="primary">azu</name>
    <name evidence="8" type="ORF">JQU52_00085</name>
</gene>
<dbReference type="KEGG" id="ptes:JQU52_00085"/>
<dbReference type="Gene3D" id="2.60.40.420">
    <property type="entry name" value="Cupredoxins - blue copper proteins"/>
    <property type="match status" value="1"/>
</dbReference>
<evidence type="ECO:0000259" key="7">
    <source>
        <dbReference type="Pfam" id="PF00127"/>
    </source>
</evidence>
<dbReference type="PROSITE" id="PS00196">
    <property type="entry name" value="COPPER_BLUE"/>
    <property type="match status" value="1"/>
</dbReference>
<keyword evidence="6" id="KW-0732">Signal</keyword>
<dbReference type="AlphaFoldDB" id="A0A892ZEQ7"/>
<dbReference type="InterPro" id="IPR028871">
    <property type="entry name" value="BlueCu_1_BS"/>
</dbReference>
<dbReference type="InterPro" id="IPR008972">
    <property type="entry name" value="Cupredoxin"/>
</dbReference>
<dbReference type="GO" id="GO:0005507">
    <property type="term" value="F:copper ion binding"/>
    <property type="evidence" value="ECO:0007669"/>
    <property type="project" value="InterPro"/>
</dbReference>
<organism evidence="8 9">
    <name type="scientific">Paralysiella testudinis</name>
    <dbReference type="NCBI Taxonomy" id="2809020"/>
    <lineage>
        <taxon>Bacteria</taxon>
        <taxon>Pseudomonadati</taxon>
        <taxon>Pseudomonadota</taxon>
        <taxon>Betaproteobacteria</taxon>
        <taxon>Neisseriales</taxon>
        <taxon>Neisseriaceae</taxon>
        <taxon>Paralysiella</taxon>
    </lineage>
</organism>
<keyword evidence="3" id="KW-0479">Metal-binding</keyword>
<reference evidence="8" key="1">
    <citation type="submission" date="2021-02" db="EMBL/GenBank/DDBJ databases">
        <title>Neisseriaceae sp. 26B isolated from the cloaca of a Common Toad-headed Turtle (Mesoclemmys nasuta).</title>
        <authorList>
            <person name="Spergser J."/>
            <person name="Busse H.-J."/>
        </authorList>
    </citation>
    <scope>NUCLEOTIDE SEQUENCE</scope>
    <source>
        <strain evidence="8">26B</strain>
    </source>
</reference>
<evidence type="ECO:0000313" key="8">
    <source>
        <dbReference type="EMBL" id="QRQ81895.1"/>
    </source>
</evidence>
<dbReference type="CDD" id="cd13922">
    <property type="entry name" value="Azurin"/>
    <property type="match status" value="1"/>
</dbReference>
<proteinExistence type="predicted"/>
<protein>
    <submittedName>
        <fullName evidence="8">Azurin</fullName>
    </submittedName>
</protein>
<dbReference type="InterPro" id="IPR050845">
    <property type="entry name" value="Cu-binding_ET"/>
</dbReference>
<dbReference type="Proteomes" id="UP000653156">
    <property type="component" value="Chromosome"/>
</dbReference>
<feature type="domain" description="Blue (type 1) copper" evidence="7">
    <location>
        <begin position="57"/>
        <end position="181"/>
    </location>
</feature>
<name>A0A892ZEQ7_9NEIS</name>
<dbReference type="PANTHER" id="PTHR38439">
    <property type="entry name" value="AURACYANIN-B"/>
    <property type="match status" value="1"/>
</dbReference>
<sequence>MKYYLSLIAAAALSLSACSQEAPAPAPASAPVASAPATTAAPTASEAAPTAGAQTAACEVVVEGNDQMKFNTANIDISKQCKEFTLTLKHVGTMPKAAMGHNVVIAKTADIAAVVADGAGAGADGDFVKAGDTRIVAHTKLIGGGEETKVTFDPAKLAGGDYSFFCSFPGHEGLMHGTVKLVD</sequence>
<feature type="chain" id="PRO_5034950593" evidence="6">
    <location>
        <begin position="20"/>
        <end position="183"/>
    </location>
</feature>